<proteinExistence type="predicted"/>
<evidence type="ECO:0000313" key="1">
    <source>
        <dbReference type="EMBL" id="KAF1808666.1"/>
    </source>
</evidence>
<dbReference type="Proteomes" id="UP000504638">
    <property type="component" value="Unplaced"/>
</dbReference>
<evidence type="ECO:0000313" key="3">
    <source>
        <dbReference type="RefSeq" id="XP_033530297.1"/>
    </source>
</evidence>
<accession>A0A6G1FSF4</accession>
<dbReference type="RefSeq" id="XP_033530297.1">
    <property type="nucleotide sequence ID" value="XM_033674414.1"/>
</dbReference>
<reference evidence="3" key="3">
    <citation type="submission" date="2025-04" db="UniProtKB">
        <authorList>
            <consortium name="RefSeq"/>
        </authorList>
    </citation>
    <scope>IDENTIFICATION</scope>
    <source>
        <strain evidence="3">CBS 781.70</strain>
    </source>
</reference>
<reference evidence="1 3" key="1">
    <citation type="submission" date="2020-01" db="EMBL/GenBank/DDBJ databases">
        <authorList>
            <consortium name="DOE Joint Genome Institute"/>
            <person name="Haridas S."/>
            <person name="Albert R."/>
            <person name="Binder M."/>
            <person name="Bloem J."/>
            <person name="Labutti K."/>
            <person name="Salamov A."/>
            <person name="Andreopoulos B."/>
            <person name="Baker S.E."/>
            <person name="Barry K."/>
            <person name="Bills G."/>
            <person name="Bluhm B.H."/>
            <person name="Cannon C."/>
            <person name="Castanera R."/>
            <person name="Culley D.E."/>
            <person name="Daum C."/>
            <person name="Ezra D."/>
            <person name="Gonzalez J.B."/>
            <person name="Henrissat B."/>
            <person name="Kuo A."/>
            <person name="Liang C."/>
            <person name="Lipzen A."/>
            <person name="Lutzoni F."/>
            <person name="Magnuson J."/>
            <person name="Mondo S."/>
            <person name="Nolan M."/>
            <person name="Ohm R."/>
            <person name="Pangilinan J."/>
            <person name="Park H.-J."/>
            <person name="Ramirez L."/>
            <person name="Alfaro M."/>
            <person name="Sun H."/>
            <person name="Tritt A."/>
            <person name="Yoshinaga Y."/>
            <person name="Zwiers L.-H."/>
            <person name="Turgeon B.G."/>
            <person name="Goodwin S.B."/>
            <person name="Spatafora J.W."/>
            <person name="Crous P.W."/>
            <person name="Grigoriev I.V."/>
        </authorList>
    </citation>
    <scope>NUCLEOTIDE SEQUENCE</scope>
    <source>
        <strain evidence="1 3">CBS 781.70</strain>
    </source>
</reference>
<keyword evidence="2" id="KW-1185">Reference proteome</keyword>
<dbReference type="AlphaFoldDB" id="A0A6G1FSF4"/>
<sequence>MASLALGRIAELRAPSVLNLPKSFNDAFPKRKARRLLDFLDTMIAVNCGGLDVNQVGREGIPGQTHMPSQFDQRVFGRHFEGRRYRVELDNAITIIALKETCTSMVHYITKLPISEPATSRNDVSKGSPNKAKKARGCRKIAGVGMYIGVRMCAYNQSLHQHLCDSCIAREYLQSQQICLVARSGNRDSYTEPIYPVIWSPLRREQQIAGES</sequence>
<gene>
    <name evidence="1 3" type="ORF">P152DRAFT_210623</name>
</gene>
<name>A0A6G1FSF4_9PEZI</name>
<evidence type="ECO:0000313" key="2">
    <source>
        <dbReference type="Proteomes" id="UP000504638"/>
    </source>
</evidence>
<organism evidence="1">
    <name type="scientific">Eremomyces bilateralis CBS 781.70</name>
    <dbReference type="NCBI Taxonomy" id="1392243"/>
    <lineage>
        <taxon>Eukaryota</taxon>
        <taxon>Fungi</taxon>
        <taxon>Dikarya</taxon>
        <taxon>Ascomycota</taxon>
        <taxon>Pezizomycotina</taxon>
        <taxon>Dothideomycetes</taxon>
        <taxon>Dothideomycetes incertae sedis</taxon>
        <taxon>Eremomycetales</taxon>
        <taxon>Eremomycetaceae</taxon>
        <taxon>Eremomyces</taxon>
    </lineage>
</organism>
<dbReference type="GeneID" id="54414984"/>
<protein>
    <submittedName>
        <fullName evidence="1 3">Uncharacterized protein</fullName>
    </submittedName>
</protein>
<reference evidence="3" key="2">
    <citation type="submission" date="2020-04" db="EMBL/GenBank/DDBJ databases">
        <authorList>
            <consortium name="NCBI Genome Project"/>
        </authorList>
    </citation>
    <scope>NUCLEOTIDE SEQUENCE</scope>
    <source>
        <strain evidence="3">CBS 781.70</strain>
    </source>
</reference>
<dbReference type="EMBL" id="ML975180">
    <property type="protein sequence ID" value="KAF1808666.1"/>
    <property type="molecule type" value="Genomic_DNA"/>
</dbReference>